<evidence type="ECO:0000313" key="3">
    <source>
        <dbReference type="Proteomes" id="UP001519924"/>
    </source>
</evidence>
<dbReference type="EMBL" id="JAHZUY010000009">
    <property type="protein sequence ID" value="MBW8269017.1"/>
    <property type="molecule type" value="Genomic_DNA"/>
</dbReference>
<comment type="caution">
    <text evidence="2">The sequence shown here is derived from an EMBL/GenBank/DDBJ whole genome shotgun (WGS) entry which is preliminary data.</text>
</comment>
<dbReference type="InterPro" id="IPR013413">
    <property type="entry name" value="CRISPR-assoc_prot_NE0113"/>
</dbReference>
<organism evidence="2 3">
    <name type="scientific">Caldovatus aquaticus</name>
    <dbReference type="NCBI Taxonomy" id="2865671"/>
    <lineage>
        <taxon>Bacteria</taxon>
        <taxon>Pseudomonadati</taxon>
        <taxon>Pseudomonadota</taxon>
        <taxon>Alphaproteobacteria</taxon>
        <taxon>Acetobacterales</taxon>
        <taxon>Roseomonadaceae</taxon>
        <taxon>Caldovatus</taxon>
    </lineage>
</organism>
<evidence type="ECO:0000259" key="1">
    <source>
        <dbReference type="Pfam" id="PF09623"/>
    </source>
</evidence>
<reference evidence="2 3" key="1">
    <citation type="submission" date="2021-08" db="EMBL/GenBank/DDBJ databases">
        <title>Caldovatus sediminis gen. nov., sp. nov., a moderately thermophilic bacterium isolated from a hot spring.</title>
        <authorList>
            <person name="Hu C.-J."/>
            <person name="Li W.-J."/>
            <person name="Xian W.-D."/>
        </authorList>
    </citation>
    <scope>NUCLEOTIDE SEQUENCE [LARGE SCALE GENOMIC DNA]</scope>
    <source>
        <strain evidence="2 3">SYSU G05006</strain>
    </source>
</reference>
<keyword evidence="3" id="KW-1185">Reference proteome</keyword>
<proteinExistence type="predicted"/>
<dbReference type="Pfam" id="PF09623">
    <property type="entry name" value="Cas_NE0113"/>
    <property type="match status" value="1"/>
</dbReference>
<dbReference type="NCBIfam" id="TIGR02584">
    <property type="entry name" value="cas_NE0113"/>
    <property type="match status" value="1"/>
</dbReference>
<accession>A0ABS7F211</accession>
<name>A0ABS7F211_9PROT</name>
<evidence type="ECO:0000313" key="2">
    <source>
        <dbReference type="EMBL" id="MBW8269017.1"/>
    </source>
</evidence>
<feature type="domain" description="CRISPR system ring nuclease SSO2081-like" evidence="1">
    <location>
        <begin position="19"/>
        <end position="195"/>
    </location>
</feature>
<dbReference type="RefSeq" id="WP_220116666.1">
    <property type="nucleotide sequence ID" value="NZ_JAHZUY010000009.1"/>
</dbReference>
<protein>
    <submittedName>
        <fullName evidence="2">TIGR02584 family CRISPR-associated protein</fullName>
    </submittedName>
</protein>
<dbReference type="InterPro" id="IPR019092">
    <property type="entry name" value="SSO2081-like_dom"/>
</dbReference>
<sequence>MPPETAPPRWRLLAITGLSPQVVTETLWALAGRAPPELPEAITVLTTAEGAEVAQRLLPPAVAALAAQLGRPLPAPEIRLMRDRAGRPLRDIASAEDNRAAADAIIAEVRALTVDPERALHLSIAGGRKTMSCLAGIALSLFGRAQDRLSHVLVDPALQGREDFFFPPEPPRPGAAGPPPAGLILAEIPFVRLRGRWRPEAIGAGFAELVAAAQAALAPPALEIRPRRREALLGGVPIALPPALLGVLLWLAERARDGAGAVACHGGDAVRRRLAAECLACIARCAGGAATRSAEAARRALAHGMEKEFLAEKVSRLNRALREALGPEAAPYEIRREGRRPFTAYRLALAPEAIAIREEEA</sequence>
<dbReference type="Proteomes" id="UP001519924">
    <property type="component" value="Unassembled WGS sequence"/>
</dbReference>
<gene>
    <name evidence="2" type="ORF">K1J50_05900</name>
</gene>